<dbReference type="InterPro" id="IPR002213">
    <property type="entry name" value="UDP_glucos_trans"/>
</dbReference>
<dbReference type="PANTHER" id="PTHR48050:SF13">
    <property type="entry name" value="STEROL 3-BETA-GLUCOSYLTRANSFERASE UGT80A2"/>
    <property type="match status" value="1"/>
</dbReference>
<dbReference type="Proteomes" id="UP001585053">
    <property type="component" value="Unassembled WGS sequence"/>
</dbReference>
<evidence type="ECO:0000256" key="1">
    <source>
        <dbReference type="ARBA" id="ARBA00006962"/>
    </source>
</evidence>
<evidence type="ECO:0000259" key="4">
    <source>
        <dbReference type="Pfam" id="PF06722"/>
    </source>
</evidence>
<dbReference type="Pfam" id="PF21036">
    <property type="entry name" value="EryCIII-like_N"/>
    <property type="match status" value="1"/>
</dbReference>
<keyword evidence="9" id="KW-1185">Reference proteome</keyword>
<dbReference type="InterPro" id="IPR010610">
    <property type="entry name" value="EryCIII-like_C"/>
</dbReference>
<reference evidence="7 8" key="1">
    <citation type="journal article" date="2019" name="Nat. Commun.">
        <title>The antimicrobial potential of Streptomyces from insect microbiomes.</title>
        <authorList>
            <person name="Chevrette M.G."/>
            <person name="Carlson C.M."/>
            <person name="Ortega H.E."/>
            <person name="Thomas C."/>
            <person name="Ananiev G.E."/>
            <person name="Barns K.J."/>
            <person name="Book A.J."/>
            <person name="Cagnazzo J."/>
            <person name="Carlos C."/>
            <person name="Flanigan W."/>
            <person name="Grubbs K.J."/>
            <person name="Horn H.A."/>
            <person name="Hoffmann F.M."/>
            <person name="Klassen J.L."/>
            <person name="Knack J.J."/>
            <person name="Lewin G.R."/>
            <person name="McDonald B.R."/>
            <person name="Muller L."/>
            <person name="Melo W.G.P."/>
            <person name="Pinto-Tomas A.A."/>
            <person name="Schmitz A."/>
            <person name="Wendt-Pienkowski E."/>
            <person name="Wildman S."/>
            <person name="Zhao M."/>
            <person name="Zhang F."/>
            <person name="Bugni T.S."/>
            <person name="Andes D.R."/>
            <person name="Pupo M.T."/>
            <person name="Currie C.R."/>
        </authorList>
    </citation>
    <scope>NUCLEOTIDE SEQUENCE [LARGE SCALE GENOMIC DNA]</scope>
    <source>
        <strain evidence="7 8">SID5840</strain>
    </source>
</reference>
<dbReference type="GO" id="GO:0008194">
    <property type="term" value="F:UDP-glycosyltransferase activity"/>
    <property type="evidence" value="ECO:0007669"/>
    <property type="project" value="InterPro"/>
</dbReference>
<dbReference type="Pfam" id="PF06722">
    <property type="entry name" value="EryCIII-like_C"/>
    <property type="match status" value="1"/>
</dbReference>
<evidence type="ECO:0000259" key="5">
    <source>
        <dbReference type="Pfam" id="PF21036"/>
    </source>
</evidence>
<evidence type="ECO:0000313" key="7">
    <source>
        <dbReference type="EMBL" id="MYR32431.1"/>
    </source>
</evidence>
<feature type="domain" description="Erythromycin biosynthesis protein CIII-like C-terminal" evidence="4">
    <location>
        <begin position="275"/>
        <end position="423"/>
    </location>
</feature>
<dbReference type="RefSeq" id="WP_014912016.1">
    <property type="nucleotide sequence ID" value="NZ_JAYMRS010000014.1"/>
</dbReference>
<evidence type="ECO:0000313" key="9">
    <source>
        <dbReference type="Proteomes" id="UP001585053"/>
    </source>
</evidence>
<sequence length="437" mass="48033">MRILFVTQAEKTHMLSMVPLAWALRSAGHDVRVASQPDLREAVVETGLPFCAVGPPYALEQYLRAFKALESQHVDGEAGAGLGVTVDLDGMDTDELLELYGGVVNYWLRMVNDLMLDDLVALCRQWGPDLVIWEPKTYAGGIAAEAAGASHARFLWGMDVLTQMRIEIEDRTPDPEQAWERDNLARWLAGRAARYGVEFGESLVHGQVTLDPFPEEVQLDLGTRTSRRPIRYVPFNGAARVPAWLRSRPDHPRVCVTMGSSSMERFDGNHHLGDFLAALAELDVEIIATLPDEQSEELRTLPDNVRIFSHVPMQPLLETCDAVVHHGGAGTCLTAMSLGVPQLIISDLVMPKYQFDERVLAGRLAAQGASIELSGEDVTPARTREALRSLLAGSGFRRGAGLLRERMLGTPTPAEFARRVEELVMGGVRPDDPVPTA</sequence>
<dbReference type="OMA" id="ATEMTCA"/>
<protein>
    <submittedName>
        <fullName evidence="7">DUF1205 domain-containing protein</fullName>
    </submittedName>
    <submittedName>
        <fullName evidence="6">Nucleotide disphospho-sugar-binding domain-containing protein</fullName>
    </submittedName>
</protein>
<gene>
    <name evidence="7" type="ORF">GTW20_09135</name>
    <name evidence="6" type="ORF">VSQ78_23885</name>
</gene>
<dbReference type="GO" id="GO:0016758">
    <property type="term" value="F:hexosyltransferase activity"/>
    <property type="evidence" value="ECO:0007669"/>
    <property type="project" value="UniProtKB-ARBA"/>
</dbReference>
<dbReference type="FunFam" id="3.40.50.2000:FF:000072">
    <property type="entry name" value="Glycosyl transferase"/>
    <property type="match status" value="1"/>
</dbReference>
<comment type="caution">
    <text evidence="7">The sequence shown here is derived from an EMBL/GenBank/DDBJ whole genome shotgun (WGS) entry which is preliminary data.</text>
</comment>
<reference evidence="6 9" key="2">
    <citation type="submission" date="2024-01" db="EMBL/GenBank/DDBJ databases">
        <title>Genome mining of biosynthetic gene clusters to explore secondary metabolites of Streptomyces sp.</title>
        <authorList>
            <person name="Baig A."/>
            <person name="Ajitkumar Shintre N."/>
            <person name="Kumar H."/>
            <person name="Anbarasu A."/>
            <person name="Ramaiah S."/>
        </authorList>
    </citation>
    <scope>NUCLEOTIDE SEQUENCE [LARGE SCALE GENOMIC DNA]</scope>
    <source>
        <strain evidence="6 9">A01</strain>
    </source>
</reference>
<accession>A0A7K2IR54</accession>
<dbReference type="PANTHER" id="PTHR48050">
    <property type="entry name" value="STEROL 3-BETA-GLUCOSYLTRANSFERASE"/>
    <property type="match status" value="1"/>
</dbReference>
<evidence type="ECO:0000313" key="6">
    <source>
        <dbReference type="EMBL" id="MFB8770755.1"/>
    </source>
</evidence>
<organism evidence="7 8">
    <name type="scientific">Nocardiopsis alba</name>
    <dbReference type="NCBI Taxonomy" id="53437"/>
    <lineage>
        <taxon>Bacteria</taxon>
        <taxon>Bacillati</taxon>
        <taxon>Actinomycetota</taxon>
        <taxon>Actinomycetes</taxon>
        <taxon>Streptosporangiales</taxon>
        <taxon>Nocardiopsidaceae</taxon>
        <taxon>Nocardiopsis</taxon>
    </lineage>
</organism>
<dbReference type="InterPro" id="IPR048284">
    <property type="entry name" value="EryCIII-like_N"/>
</dbReference>
<name>A0A7K2IR54_9ACTN</name>
<dbReference type="CDD" id="cd03784">
    <property type="entry name" value="GT1_Gtf-like"/>
    <property type="match status" value="1"/>
</dbReference>
<dbReference type="EMBL" id="JAYMRS010000014">
    <property type="protein sequence ID" value="MFB8770755.1"/>
    <property type="molecule type" value="Genomic_DNA"/>
</dbReference>
<comment type="similarity">
    <text evidence="1">Belongs to the glycosyltransferase 28 family.</text>
</comment>
<evidence type="ECO:0000313" key="8">
    <source>
        <dbReference type="Proteomes" id="UP000467124"/>
    </source>
</evidence>
<dbReference type="EMBL" id="WWHY01000001">
    <property type="protein sequence ID" value="MYR32431.1"/>
    <property type="molecule type" value="Genomic_DNA"/>
</dbReference>
<dbReference type="Proteomes" id="UP000467124">
    <property type="component" value="Unassembled WGS sequence"/>
</dbReference>
<dbReference type="InterPro" id="IPR050426">
    <property type="entry name" value="Glycosyltransferase_28"/>
</dbReference>
<proteinExistence type="inferred from homology"/>
<keyword evidence="3" id="KW-0808">Transferase</keyword>
<feature type="domain" description="Erythromycin biosynthesis protein CIII-like N-terminal" evidence="5">
    <location>
        <begin position="22"/>
        <end position="259"/>
    </location>
</feature>
<dbReference type="SUPFAM" id="SSF53756">
    <property type="entry name" value="UDP-Glycosyltransferase/glycogen phosphorylase"/>
    <property type="match status" value="1"/>
</dbReference>
<evidence type="ECO:0000256" key="3">
    <source>
        <dbReference type="ARBA" id="ARBA00022679"/>
    </source>
</evidence>
<keyword evidence="2" id="KW-0328">Glycosyltransferase</keyword>
<dbReference type="AlphaFoldDB" id="A0A7K2IR54"/>
<evidence type="ECO:0000256" key="2">
    <source>
        <dbReference type="ARBA" id="ARBA00022676"/>
    </source>
</evidence>
<dbReference type="Gene3D" id="3.40.50.2000">
    <property type="entry name" value="Glycogen Phosphorylase B"/>
    <property type="match status" value="2"/>
</dbReference>
<dbReference type="GO" id="GO:0017000">
    <property type="term" value="P:antibiotic biosynthetic process"/>
    <property type="evidence" value="ECO:0007669"/>
    <property type="project" value="UniProtKB-ARBA"/>
</dbReference>